<dbReference type="STRING" id="1867952.MTBPR1_10483"/>
<sequence length="314" mass="34280">MLRKTIKAISFGAALVLSSQAMAVEARIATGGTSGVYFAIGNSICQLMGQGGKCSALESEGSVENVKGLDKRAFEFGIVQSDIQMQALNGVKLFRDSSPQIYLRSLFSLHAEPLHLMVSKNSAIKSFTELKGKAVNIGQAGSGSRGLAELAMKEIGWKKDVFSSVHELSSHDQIEALCQGKIEASFWVAGLPNEAMKKAASECGVRLLSLKGEWMRILILDNPQYSSVTIPKNTYPHVTGAIKTFGPKASLLTNADMDEETVYQLVKSVFDNLDKFKKMHPALNILKRTDMLEDGVIAPFHPGALRYYKEKGWM</sequence>
<dbReference type="InterPro" id="IPR011852">
    <property type="entry name" value="TRAP_TAXI"/>
</dbReference>
<organism evidence="2 3">
    <name type="scientific">Candidatus Terasakiella magnetica</name>
    <dbReference type="NCBI Taxonomy" id="1867952"/>
    <lineage>
        <taxon>Bacteria</taxon>
        <taxon>Pseudomonadati</taxon>
        <taxon>Pseudomonadota</taxon>
        <taxon>Alphaproteobacteria</taxon>
        <taxon>Rhodospirillales</taxon>
        <taxon>Terasakiellaceae</taxon>
        <taxon>Terasakiella</taxon>
    </lineage>
</organism>
<dbReference type="RefSeq" id="WP_069185927.1">
    <property type="nucleotide sequence ID" value="NZ_FLYE01000001.1"/>
</dbReference>
<proteinExistence type="predicted"/>
<dbReference type="PANTHER" id="PTHR42941">
    <property type="entry name" value="SLL1037 PROTEIN"/>
    <property type="match status" value="1"/>
</dbReference>
<feature type="chain" id="PRO_5008680635" evidence="1">
    <location>
        <begin position="24"/>
        <end position="314"/>
    </location>
</feature>
<accession>A0A1C3RD83</accession>
<keyword evidence="2" id="KW-0675">Receptor</keyword>
<dbReference type="Gene3D" id="3.40.190.10">
    <property type="entry name" value="Periplasmic binding protein-like II"/>
    <property type="match status" value="2"/>
</dbReference>
<dbReference type="SUPFAM" id="SSF53850">
    <property type="entry name" value="Periplasmic binding protein-like II"/>
    <property type="match status" value="1"/>
</dbReference>
<keyword evidence="1" id="KW-0732">Signal</keyword>
<dbReference type="EMBL" id="FLYE01000001">
    <property type="protein sequence ID" value="SCA55236.1"/>
    <property type="molecule type" value="Genomic_DNA"/>
</dbReference>
<evidence type="ECO:0000256" key="1">
    <source>
        <dbReference type="SAM" id="SignalP"/>
    </source>
</evidence>
<protein>
    <submittedName>
        <fullName evidence="2">TRAP transporter solute receptor TAXI family</fullName>
    </submittedName>
</protein>
<gene>
    <name evidence="2" type="ORF">MTBPR1_10483</name>
</gene>
<dbReference type="Proteomes" id="UP000231658">
    <property type="component" value="Unassembled WGS sequence"/>
</dbReference>
<evidence type="ECO:0000313" key="3">
    <source>
        <dbReference type="Proteomes" id="UP000231658"/>
    </source>
</evidence>
<keyword evidence="3" id="KW-1185">Reference proteome</keyword>
<dbReference type="Pfam" id="PF16868">
    <property type="entry name" value="NMT1_3"/>
    <property type="match status" value="1"/>
</dbReference>
<evidence type="ECO:0000313" key="2">
    <source>
        <dbReference type="EMBL" id="SCA55236.1"/>
    </source>
</evidence>
<reference evidence="2 3" key="1">
    <citation type="submission" date="2016-07" db="EMBL/GenBank/DDBJ databases">
        <authorList>
            <person name="Lefevre C.T."/>
        </authorList>
    </citation>
    <scope>NUCLEOTIDE SEQUENCE [LARGE SCALE GENOMIC DNA]</scope>
    <source>
        <strain evidence="2">PR1</strain>
    </source>
</reference>
<dbReference type="PANTHER" id="PTHR42941:SF1">
    <property type="entry name" value="SLL1037 PROTEIN"/>
    <property type="match status" value="1"/>
</dbReference>
<dbReference type="AlphaFoldDB" id="A0A1C3RD83"/>
<dbReference type="NCBIfam" id="TIGR02122">
    <property type="entry name" value="TRAP_TAXI"/>
    <property type="match status" value="1"/>
</dbReference>
<name>A0A1C3RD83_9PROT</name>
<feature type="signal peptide" evidence="1">
    <location>
        <begin position="1"/>
        <end position="23"/>
    </location>
</feature>
<dbReference type="OrthoDB" id="9776669at2"/>